<comment type="caution">
    <text evidence="1">The sequence shown here is derived from an EMBL/GenBank/DDBJ whole genome shotgun (WGS) entry which is preliminary data.</text>
</comment>
<accession>A0A077LX02</accession>
<evidence type="ECO:0000313" key="1">
    <source>
        <dbReference type="EMBL" id="CCH78201.1"/>
    </source>
</evidence>
<dbReference type="EMBL" id="CAJB01000182">
    <property type="protein sequence ID" value="CCH78201.1"/>
    <property type="molecule type" value="Genomic_DNA"/>
</dbReference>
<proteinExistence type="predicted"/>
<dbReference type="STRING" id="1194083.BN12_2620016"/>
<evidence type="ECO:0000313" key="2">
    <source>
        <dbReference type="Proteomes" id="UP000035721"/>
    </source>
</evidence>
<organism evidence="1 2">
    <name type="scientific">Nostocoides japonicum T1-X7</name>
    <dbReference type="NCBI Taxonomy" id="1194083"/>
    <lineage>
        <taxon>Bacteria</taxon>
        <taxon>Bacillati</taxon>
        <taxon>Actinomycetota</taxon>
        <taxon>Actinomycetes</taxon>
        <taxon>Micrococcales</taxon>
        <taxon>Intrasporangiaceae</taxon>
        <taxon>Nostocoides</taxon>
    </lineage>
</organism>
<name>A0A077LX02_9MICO</name>
<reference evidence="1 2" key="1">
    <citation type="journal article" date="2013" name="ISME J.">
        <title>A metabolic model for members of the genus Tetrasphaera involved in enhanced biological phosphorus removal.</title>
        <authorList>
            <person name="Kristiansen R."/>
            <person name="Nguyen H.T.T."/>
            <person name="Saunders A.M."/>
            <person name="Nielsen J.L."/>
            <person name="Wimmer R."/>
            <person name="Le V.Q."/>
            <person name="McIlroy S.J."/>
            <person name="Petrovski S."/>
            <person name="Seviour R.J."/>
            <person name="Calteau A."/>
            <person name="Nielsen K.L."/>
            <person name="Nielsen P.H."/>
        </authorList>
    </citation>
    <scope>NUCLEOTIDE SEQUENCE [LARGE SCALE GENOMIC DNA]</scope>
    <source>
        <strain evidence="1 2">T1-X7</strain>
    </source>
</reference>
<protein>
    <submittedName>
        <fullName evidence="1">Uncharacterized protein</fullName>
    </submittedName>
</protein>
<dbReference type="AlphaFoldDB" id="A0A077LX02"/>
<keyword evidence="2" id="KW-1185">Reference proteome</keyword>
<dbReference type="Proteomes" id="UP000035721">
    <property type="component" value="Unassembled WGS sequence"/>
</dbReference>
<dbReference type="RefSeq" id="WP_048555167.1">
    <property type="nucleotide sequence ID" value="NZ_HF570958.1"/>
</dbReference>
<dbReference type="Gene3D" id="3.40.830.10">
    <property type="entry name" value="LigB-like"/>
    <property type="match status" value="1"/>
</dbReference>
<dbReference type="OrthoDB" id="4543339at2"/>
<gene>
    <name evidence="1" type="ORF">BN12_2620016</name>
</gene>
<sequence>MPVAVVFVPSPPMLLPEYVGRVDPAAELRTRCVAAISASLGDQPDDPEAGDPRVVVVAGHSATADPVLTPLGVRVGRHLLALAGWDGPVDELVVPADGPLDEPDWGAGVAAEAGRHTVLLVVGDGSARRAEKAPGYLDERSFAVDETILAALATADTAALRALDPGICDELMVTGRAPLQAAAYRLRHVDLRGEVLWSGDPYGVMYWIARWRES</sequence>